<evidence type="ECO:0000256" key="1">
    <source>
        <dbReference type="SAM" id="Phobius"/>
    </source>
</evidence>
<dbReference type="STRING" id="3983.A0A2C9WN86"/>
<reference evidence="3" key="1">
    <citation type="journal article" date="2016" name="Nat. Biotechnol.">
        <title>Sequencing wild and cultivated cassava and related species reveals extensive interspecific hybridization and genetic diversity.</title>
        <authorList>
            <person name="Bredeson J.V."/>
            <person name="Lyons J.B."/>
            <person name="Prochnik S.E."/>
            <person name="Wu G.A."/>
            <person name="Ha C.M."/>
            <person name="Edsinger-Gonzales E."/>
            <person name="Grimwood J."/>
            <person name="Schmutz J."/>
            <person name="Rabbi I.Y."/>
            <person name="Egesi C."/>
            <person name="Nauluvula P."/>
            <person name="Lebot V."/>
            <person name="Ndunguru J."/>
            <person name="Mkamilo G."/>
            <person name="Bart R.S."/>
            <person name="Setter T.L."/>
            <person name="Gleadow R.M."/>
            <person name="Kulakow P."/>
            <person name="Ferguson M.E."/>
            <person name="Rounsley S."/>
            <person name="Rokhsar D.S."/>
        </authorList>
    </citation>
    <scope>NUCLEOTIDE SEQUENCE [LARGE SCALE GENOMIC DNA]</scope>
    <source>
        <strain evidence="3">cv. AM560-2</strain>
    </source>
</reference>
<feature type="transmembrane region" description="Helical" evidence="1">
    <location>
        <begin position="346"/>
        <end position="369"/>
    </location>
</feature>
<organism evidence="2 3">
    <name type="scientific">Manihot esculenta</name>
    <name type="common">Cassava</name>
    <name type="synonym">Jatropha manihot</name>
    <dbReference type="NCBI Taxonomy" id="3983"/>
    <lineage>
        <taxon>Eukaryota</taxon>
        <taxon>Viridiplantae</taxon>
        <taxon>Streptophyta</taxon>
        <taxon>Embryophyta</taxon>
        <taxon>Tracheophyta</taxon>
        <taxon>Spermatophyta</taxon>
        <taxon>Magnoliopsida</taxon>
        <taxon>eudicotyledons</taxon>
        <taxon>Gunneridae</taxon>
        <taxon>Pentapetalae</taxon>
        <taxon>rosids</taxon>
        <taxon>fabids</taxon>
        <taxon>Malpighiales</taxon>
        <taxon>Euphorbiaceae</taxon>
        <taxon>Crotonoideae</taxon>
        <taxon>Manihoteae</taxon>
        <taxon>Manihot</taxon>
    </lineage>
</organism>
<keyword evidence="1" id="KW-1133">Transmembrane helix</keyword>
<name>A0A2C9WN86_MANES</name>
<evidence type="ECO:0008006" key="4">
    <source>
        <dbReference type="Google" id="ProtNLM"/>
    </source>
</evidence>
<dbReference type="Proteomes" id="UP000091857">
    <property type="component" value="Chromosome 1"/>
</dbReference>
<proteinExistence type="predicted"/>
<keyword evidence="1" id="KW-0472">Membrane</keyword>
<accession>A0A2C9WN86</accession>
<dbReference type="OrthoDB" id="740966at2759"/>
<keyword evidence="3" id="KW-1185">Reference proteome</keyword>
<sequence length="380" mass="42794">MKNQLSSSDEDDEYPPMLYCWWRSAAKFEECSRINVGLPNIANLTPRLRVLRELERLALIAHEGLNELRYKLQIYRSGDFWVPTGGIKREEMDIPPVITILLVGFSASGKSSLVNLMYSVLGRTGLVPFAQTSSGSCKNYKTMYMEEHNVLRSQQSGFCVYDSMGFSYDKMGEALEELSSWMIDGVHHNQPCLRSEDYTLLKDDAGSSASRSSSKFVQRRVNCAMVVVDIAEVYKALKAGDSQPLEATRELFCSPALRNCNENPILTLTHGDLLTTEERIEARLKLCESLGISETNGVYDVVCLTEYGFLADESDPVTAYAVAEAVYRALLISDRGHFPKKNFKDWAVFILSWLMTFMGILFAFLAEICTTLGQKKKLKH</sequence>
<evidence type="ECO:0000313" key="2">
    <source>
        <dbReference type="EMBL" id="OAY61886.1"/>
    </source>
</evidence>
<dbReference type="SUPFAM" id="SSF52540">
    <property type="entry name" value="P-loop containing nucleoside triphosphate hydrolases"/>
    <property type="match status" value="1"/>
</dbReference>
<dbReference type="InterPro" id="IPR027417">
    <property type="entry name" value="P-loop_NTPase"/>
</dbReference>
<dbReference type="AlphaFoldDB" id="A0A2C9WN86"/>
<dbReference type="EMBL" id="CM004387">
    <property type="protein sequence ID" value="OAY61886.1"/>
    <property type="molecule type" value="Genomic_DNA"/>
</dbReference>
<dbReference type="PANTHER" id="PTHR14241:SF24">
    <property type="entry name" value="G DOMAIN-CONTAINING PROTEIN"/>
    <property type="match status" value="1"/>
</dbReference>
<dbReference type="PANTHER" id="PTHR14241">
    <property type="entry name" value="INTERFERON-INDUCED PROTEIN 44"/>
    <property type="match status" value="1"/>
</dbReference>
<dbReference type="OMA" id="HHKKLCS"/>
<dbReference type="Gramene" id="Manes.01G224500.1.v8.1">
    <property type="protein sequence ID" value="Manes.01G224500.1.v8.1.CDS"/>
    <property type="gene ID" value="Manes.01G224500.v8.1"/>
</dbReference>
<evidence type="ECO:0000313" key="3">
    <source>
        <dbReference type="Proteomes" id="UP000091857"/>
    </source>
</evidence>
<comment type="caution">
    <text evidence="2">The sequence shown here is derived from an EMBL/GenBank/DDBJ whole genome shotgun (WGS) entry which is preliminary data.</text>
</comment>
<protein>
    <recommendedName>
        <fullName evidence="4">G domain-containing protein</fullName>
    </recommendedName>
</protein>
<gene>
    <name evidence="2" type="ORF">MANES_01G224500v8</name>
</gene>
<dbReference type="Gene3D" id="3.40.50.300">
    <property type="entry name" value="P-loop containing nucleotide triphosphate hydrolases"/>
    <property type="match status" value="1"/>
</dbReference>
<keyword evidence="1" id="KW-0812">Transmembrane</keyword>